<dbReference type="SMART" id="SM00347">
    <property type="entry name" value="HTH_MARR"/>
    <property type="match status" value="1"/>
</dbReference>
<organism evidence="3 4">
    <name type="scientific">Kitasatospora cineracea</name>
    <dbReference type="NCBI Taxonomy" id="88074"/>
    <lineage>
        <taxon>Bacteria</taxon>
        <taxon>Bacillati</taxon>
        <taxon>Actinomycetota</taxon>
        <taxon>Actinomycetes</taxon>
        <taxon>Kitasatosporales</taxon>
        <taxon>Streptomycetaceae</taxon>
        <taxon>Kitasatospora</taxon>
    </lineage>
</organism>
<dbReference type="InterPro" id="IPR000835">
    <property type="entry name" value="HTH_MarR-typ"/>
</dbReference>
<dbReference type="GO" id="GO:0003677">
    <property type="term" value="F:DNA binding"/>
    <property type="evidence" value="ECO:0007669"/>
    <property type="project" value="UniProtKB-KW"/>
</dbReference>
<name>A0A3N4RVM1_9ACTN</name>
<proteinExistence type="predicted"/>
<keyword evidence="4" id="KW-1185">Reference proteome</keyword>
<dbReference type="Proteomes" id="UP000266906">
    <property type="component" value="Unassembled WGS sequence"/>
</dbReference>
<evidence type="ECO:0000313" key="4">
    <source>
        <dbReference type="Proteomes" id="UP000266906"/>
    </source>
</evidence>
<comment type="caution">
    <text evidence="3">The sequence shown here is derived from an EMBL/GenBank/DDBJ whole genome shotgun (WGS) entry which is preliminary data.</text>
</comment>
<keyword evidence="3" id="KW-0238">DNA-binding</keyword>
<dbReference type="PROSITE" id="PS50995">
    <property type="entry name" value="HTH_MARR_2"/>
    <property type="match status" value="1"/>
</dbReference>
<feature type="region of interest" description="Disordered" evidence="1">
    <location>
        <begin position="161"/>
        <end position="188"/>
    </location>
</feature>
<dbReference type="Gene3D" id="1.10.10.10">
    <property type="entry name" value="Winged helix-like DNA-binding domain superfamily/Winged helix DNA-binding domain"/>
    <property type="match status" value="1"/>
</dbReference>
<dbReference type="GO" id="GO:0003700">
    <property type="term" value="F:DNA-binding transcription factor activity"/>
    <property type="evidence" value="ECO:0007669"/>
    <property type="project" value="InterPro"/>
</dbReference>
<dbReference type="EMBL" id="RKQG01000001">
    <property type="protein sequence ID" value="RPE35111.1"/>
    <property type="molecule type" value="Genomic_DNA"/>
</dbReference>
<dbReference type="PANTHER" id="PTHR39515">
    <property type="entry name" value="CONSERVED PROTEIN"/>
    <property type="match status" value="1"/>
</dbReference>
<dbReference type="Gene3D" id="1.10.287.100">
    <property type="match status" value="1"/>
</dbReference>
<reference evidence="3 4" key="1">
    <citation type="submission" date="2018-11" db="EMBL/GenBank/DDBJ databases">
        <title>Sequencing the genomes of 1000 actinobacteria strains.</title>
        <authorList>
            <person name="Klenk H.-P."/>
        </authorList>
    </citation>
    <scope>NUCLEOTIDE SEQUENCE [LARGE SCALE GENOMIC DNA]</scope>
    <source>
        <strain evidence="3 4">DSM 44781</strain>
    </source>
</reference>
<dbReference type="Pfam" id="PF12802">
    <property type="entry name" value="MarR_2"/>
    <property type="match status" value="1"/>
</dbReference>
<evidence type="ECO:0000256" key="1">
    <source>
        <dbReference type="SAM" id="MobiDB-lite"/>
    </source>
</evidence>
<evidence type="ECO:0000313" key="3">
    <source>
        <dbReference type="EMBL" id="RPE35111.1"/>
    </source>
</evidence>
<dbReference type="InterPro" id="IPR036390">
    <property type="entry name" value="WH_DNA-bd_sf"/>
</dbReference>
<dbReference type="PANTHER" id="PTHR39515:SF2">
    <property type="entry name" value="HTH-TYPE TRANSCRIPTIONAL REGULATOR RV0880"/>
    <property type="match status" value="1"/>
</dbReference>
<dbReference type="SUPFAM" id="SSF46785">
    <property type="entry name" value="Winged helix' DNA-binding domain"/>
    <property type="match status" value="1"/>
</dbReference>
<sequence>MAHPSPSPSPEPRTGRPAAERLAAELRTAISGLVRAGRPHDRLAPIPATVLDLLDRQGPMTTAELAASRGVRHQTMAATIKELTEAGHLTAGPHPDDARKKVLTLTARGRNAIEADRRQRVGLLARALTASLDESEQLLLARALPLLDRIAAELGATDEADEADGAGGASTAGSAGRAGDRGPISGAW</sequence>
<dbReference type="InterPro" id="IPR052526">
    <property type="entry name" value="HTH-type_Bedaq_tolerance"/>
</dbReference>
<dbReference type="RefSeq" id="WP_123818704.1">
    <property type="nucleotide sequence ID" value="NZ_RKQG01000001.1"/>
</dbReference>
<dbReference type="AlphaFoldDB" id="A0A3N4RVM1"/>
<protein>
    <submittedName>
        <fullName evidence="3">DNA-binding MarR family transcriptional regulator</fullName>
    </submittedName>
</protein>
<evidence type="ECO:0000259" key="2">
    <source>
        <dbReference type="PROSITE" id="PS50995"/>
    </source>
</evidence>
<feature type="domain" description="HTH marR-type" evidence="2">
    <location>
        <begin position="19"/>
        <end position="152"/>
    </location>
</feature>
<accession>A0A3N4RVM1</accession>
<gene>
    <name evidence="3" type="ORF">EDD38_3458</name>
</gene>
<dbReference type="InterPro" id="IPR036388">
    <property type="entry name" value="WH-like_DNA-bd_sf"/>
</dbReference>